<keyword evidence="1" id="KW-0472">Membrane</keyword>
<evidence type="ECO:0000313" key="3">
    <source>
        <dbReference type="Proteomes" id="UP000646365"/>
    </source>
</evidence>
<evidence type="ECO:0000256" key="1">
    <source>
        <dbReference type="SAM" id="Phobius"/>
    </source>
</evidence>
<accession>A0A8J3E143</accession>
<feature type="transmembrane region" description="Helical" evidence="1">
    <location>
        <begin position="34"/>
        <end position="53"/>
    </location>
</feature>
<evidence type="ECO:0000313" key="2">
    <source>
        <dbReference type="EMBL" id="GGF08043.1"/>
    </source>
</evidence>
<dbReference type="AlphaFoldDB" id="A0A8J3E143"/>
<reference evidence="2" key="1">
    <citation type="journal article" date="2014" name="Int. J. Syst. Evol. Microbiol.">
        <title>Complete genome sequence of Corynebacterium casei LMG S-19264T (=DSM 44701T), isolated from a smear-ripened cheese.</title>
        <authorList>
            <consortium name="US DOE Joint Genome Institute (JGI-PGF)"/>
            <person name="Walter F."/>
            <person name="Albersmeier A."/>
            <person name="Kalinowski J."/>
            <person name="Ruckert C."/>
        </authorList>
    </citation>
    <scope>NUCLEOTIDE SEQUENCE</scope>
    <source>
        <strain evidence="2">CGMCC 1.15725</strain>
    </source>
</reference>
<feature type="transmembrane region" description="Helical" evidence="1">
    <location>
        <begin position="140"/>
        <end position="162"/>
    </location>
</feature>
<reference evidence="2" key="2">
    <citation type="submission" date="2020-09" db="EMBL/GenBank/DDBJ databases">
        <authorList>
            <person name="Sun Q."/>
            <person name="Zhou Y."/>
        </authorList>
    </citation>
    <scope>NUCLEOTIDE SEQUENCE</scope>
    <source>
        <strain evidence="2">CGMCC 1.15725</strain>
    </source>
</reference>
<gene>
    <name evidence="2" type="ORF">GCM10011611_11850</name>
</gene>
<organism evidence="2 3">
    <name type="scientific">Aliidongia dinghuensis</name>
    <dbReference type="NCBI Taxonomy" id="1867774"/>
    <lineage>
        <taxon>Bacteria</taxon>
        <taxon>Pseudomonadati</taxon>
        <taxon>Pseudomonadota</taxon>
        <taxon>Alphaproteobacteria</taxon>
        <taxon>Rhodospirillales</taxon>
        <taxon>Dongiaceae</taxon>
        <taxon>Aliidongia</taxon>
    </lineage>
</organism>
<keyword evidence="1" id="KW-0812">Transmembrane</keyword>
<dbReference type="EMBL" id="BMJQ01000002">
    <property type="protein sequence ID" value="GGF08043.1"/>
    <property type="molecule type" value="Genomic_DNA"/>
</dbReference>
<sequence>MARETGSPIRFNLIDPLFDASVPKACYVARSLRLAHLAWGGGVIILVSAPNVPADPEVPGSVMHLVRAVLLWPLVENAVFLLLLHLIAQRGETGRTLSVVAAASATLVTAPPPSQALFLFSAYFLTAAVYLAWRDRDRHFGFWLGAALHGLFNAPGAVVGYWG</sequence>
<feature type="transmembrane region" description="Helical" evidence="1">
    <location>
        <begin position="65"/>
        <end position="87"/>
    </location>
</feature>
<proteinExistence type="predicted"/>
<name>A0A8J3E143_9PROT</name>
<comment type="caution">
    <text evidence="2">The sequence shown here is derived from an EMBL/GenBank/DDBJ whole genome shotgun (WGS) entry which is preliminary data.</text>
</comment>
<dbReference type="Proteomes" id="UP000646365">
    <property type="component" value="Unassembled WGS sequence"/>
</dbReference>
<keyword evidence="1" id="KW-1133">Transmembrane helix</keyword>
<dbReference type="RefSeq" id="WP_189043463.1">
    <property type="nucleotide sequence ID" value="NZ_BMJQ01000002.1"/>
</dbReference>
<protein>
    <submittedName>
        <fullName evidence="2">Uncharacterized protein</fullName>
    </submittedName>
</protein>
<keyword evidence="3" id="KW-1185">Reference proteome</keyword>
<feature type="transmembrane region" description="Helical" evidence="1">
    <location>
        <begin position="116"/>
        <end position="133"/>
    </location>
</feature>
<feature type="transmembrane region" description="Helical" evidence="1">
    <location>
        <begin position="94"/>
        <end position="110"/>
    </location>
</feature>